<dbReference type="KEGG" id="ade:Adeh_1410"/>
<dbReference type="Proteomes" id="UP000001935">
    <property type="component" value="Chromosome"/>
</dbReference>
<dbReference type="HOGENOM" id="CLU_1583148_0_0_7"/>
<sequence>MSKGARRGEPVTNVDTQLRSDILTSVAGFRAPASEPIWSERSDSAGNGPDLVLYITDKKAHFGTRGSFWVHALFGFLEDRLEPEALAESAAASLCREMTIGEVLQAVEGRIGRPLDHAERETMRLAEHRPEERVFGMLASQEYFAALIEADDRYIGVFVAEGNLVSRE</sequence>
<proteinExistence type="predicted"/>
<evidence type="ECO:0000313" key="2">
    <source>
        <dbReference type="Proteomes" id="UP000001935"/>
    </source>
</evidence>
<gene>
    <name evidence="1" type="ordered locus">Adeh_1410</name>
</gene>
<dbReference type="EMBL" id="CP000251">
    <property type="protein sequence ID" value="ABC81184.1"/>
    <property type="molecule type" value="Genomic_DNA"/>
</dbReference>
<protein>
    <submittedName>
        <fullName evidence="1">Uncharacterized protein</fullName>
    </submittedName>
</protein>
<name>Q2IQU9_ANADE</name>
<organism evidence="1 2">
    <name type="scientific">Anaeromyxobacter dehalogenans (strain 2CP-C)</name>
    <dbReference type="NCBI Taxonomy" id="290397"/>
    <lineage>
        <taxon>Bacteria</taxon>
        <taxon>Pseudomonadati</taxon>
        <taxon>Myxococcota</taxon>
        <taxon>Myxococcia</taxon>
        <taxon>Myxococcales</taxon>
        <taxon>Cystobacterineae</taxon>
        <taxon>Anaeromyxobacteraceae</taxon>
        <taxon>Anaeromyxobacter</taxon>
    </lineage>
</organism>
<reference evidence="1" key="1">
    <citation type="submission" date="2006-01" db="EMBL/GenBank/DDBJ databases">
        <title>Complete sequence of Anaeromyxobacter dehalogenans 2CP-C.</title>
        <authorList>
            <consortium name="US DOE Joint Genome Institute"/>
            <person name="Copeland A."/>
            <person name="Lucas S."/>
            <person name="Lapidus A."/>
            <person name="Barry K."/>
            <person name="Detter J.C."/>
            <person name="Glavina T."/>
            <person name="Hammon N."/>
            <person name="Israni S."/>
            <person name="Pitluck S."/>
            <person name="Brettin T."/>
            <person name="Bruce D."/>
            <person name="Han C."/>
            <person name="Tapia R."/>
            <person name="Gilna P."/>
            <person name="Kiss H."/>
            <person name="Schmutz J."/>
            <person name="Larimer F."/>
            <person name="Land M."/>
            <person name="Kyrpides N."/>
            <person name="Anderson I."/>
            <person name="Sanford R.A."/>
            <person name="Ritalahti K.M."/>
            <person name="Thomas H.S."/>
            <person name="Kirby J.R."/>
            <person name="Zhulin I.B."/>
            <person name="Loeffler F.E."/>
            <person name="Richardson P."/>
        </authorList>
    </citation>
    <scope>NUCLEOTIDE SEQUENCE</scope>
    <source>
        <strain evidence="1">2CP-C</strain>
    </source>
</reference>
<dbReference type="AlphaFoldDB" id="Q2IQU9"/>
<evidence type="ECO:0000313" key="1">
    <source>
        <dbReference type="EMBL" id="ABC81184.1"/>
    </source>
</evidence>
<accession>Q2IQU9</accession>
<dbReference type="STRING" id="290397.Adeh_1410"/>